<proteinExistence type="predicted"/>
<reference evidence="5" key="1">
    <citation type="submission" date="2020-05" db="EMBL/GenBank/DDBJ databases">
        <title>Chitinophaga laudate sp. nov., isolated from a tropical peat swamp.</title>
        <authorList>
            <person name="Goh C.B.S."/>
            <person name="Lee M.S."/>
            <person name="Parimannan S."/>
            <person name="Pasbakhsh P."/>
            <person name="Yule C.M."/>
            <person name="Rajandas H."/>
            <person name="Loke S."/>
            <person name="Croft L."/>
            <person name="Tan J.B.L."/>
        </authorList>
    </citation>
    <scope>NUCLEOTIDE SEQUENCE</scope>
    <source>
        <strain evidence="5">Mgbs1</strain>
    </source>
</reference>
<dbReference type="GO" id="GO:0016757">
    <property type="term" value="F:glycosyltransferase activity"/>
    <property type="evidence" value="ECO:0007669"/>
    <property type="project" value="UniProtKB-KW"/>
</dbReference>
<dbReference type="Proteomes" id="UP000281028">
    <property type="component" value="Unassembled WGS sequence"/>
</dbReference>
<evidence type="ECO:0000313" key="6">
    <source>
        <dbReference type="Proteomes" id="UP000281028"/>
    </source>
</evidence>
<evidence type="ECO:0000256" key="2">
    <source>
        <dbReference type="ARBA" id="ARBA00022679"/>
    </source>
</evidence>
<dbReference type="Gene3D" id="3.40.50.2000">
    <property type="entry name" value="Glycogen Phosphorylase B"/>
    <property type="match status" value="2"/>
</dbReference>
<organism evidence="5 6">
    <name type="scientific">Chitinophaga solisilvae</name>
    <dbReference type="NCBI Taxonomy" id="1233460"/>
    <lineage>
        <taxon>Bacteria</taxon>
        <taxon>Pseudomonadati</taxon>
        <taxon>Bacteroidota</taxon>
        <taxon>Chitinophagia</taxon>
        <taxon>Chitinophagales</taxon>
        <taxon>Chitinophagaceae</taxon>
        <taxon>Chitinophaga</taxon>
    </lineage>
</organism>
<feature type="domain" description="Glycosyltransferase subfamily 4-like N-terminal" evidence="4">
    <location>
        <begin position="19"/>
        <end position="180"/>
    </location>
</feature>
<keyword evidence="2" id="KW-0808">Transferase</keyword>
<dbReference type="PANTHER" id="PTHR12526:SF510">
    <property type="entry name" value="D-INOSITOL 3-PHOSPHATE GLYCOSYLTRANSFERASE"/>
    <property type="match status" value="1"/>
</dbReference>
<dbReference type="OrthoDB" id="9771846at2"/>
<dbReference type="InterPro" id="IPR001296">
    <property type="entry name" value="Glyco_trans_1"/>
</dbReference>
<dbReference type="EMBL" id="RIAR02000001">
    <property type="protein sequence ID" value="NSL87417.1"/>
    <property type="molecule type" value="Genomic_DNA"/>
</dbReference>
<dbReference type="AlphaFoldDB" id="A0A3S1D1U6"/>
<dbReference type="PANTHER" id="PTHR12526">
    <property type="entry name" value="GLYCOSYLTRANSFERASE"/>
    <property type="match status" value="1"/>
</dbReference>
<dbReference type="Pfam" id="PF13439">
    <property type="entry name" value="Glyco_transf_4"/>
    <property type="match status" value="1"/>
</dbReference>
<accession>A0A3S1D1U6</accession>
<dbReference type="Pfam" id="PF00534">
    <property type="entry name" value="Glycos_transf_1"/>
    <property type="match status" value="1"/>
</dbReference>
<evidence type="ECO:0000256" key="1">
    <source>
        <dbReference type="ARBA" id="ARBA00022676"/>
    </source>
</evidence>
<evidence type="ECO:0000259" key="3">
    <source>
        <dbReference type="Pfam" id="PF00534"/>
    </source>
</evidence>
<dbReference type="SUPFAM" id="SSF53756">
    <property type="entry name" value="UDP-Glycosyltransferase/glycogen phosphorylase"/>
    <property type="match status" value="1"/>
</dbReference>
<comment type="caution">
    <text evidence="5">The sequence shown here is derived from an EMBL/GenBank/DDBJ whole genome shotgun (WGS) entry which is preliminary data.</text>
</comment>
<keyword evidence="6" id="KW-1185">Reference proteome</keyword>
<dbReference type="RefSeq" id="WP_127039569.1">
    <property type="nucleotide sequence ID" value="NZ_JAABOK010000004.1"/>
</dbReference>
<keyword evidence="1" id="KW-0328">Glycosyltransferase</keyword>
<name>A0A3S1D1U6_9BACT</name>
<gene>
    <name evidence="5" type="ORF">ECE50_011280</name>
</gene>
<evidence type="ECO:0000259" key="4">
    <source>
        <dbReference type="Pfam" id="PF13439"/>
    </source>
</evidence>
<evidence type="ECO:0000313" key="5">
    <source>
        <dbReference type="EMBL" id="NSL87417.1"/>
    </source>
</evidence>
<protein>
    <submittedName>
        <fullName evidence="5">Glycosyltransferase</fullName>
    </submittedName>
</protein>
<feature type="domain" description="Glycosyl transferase family 1" evidence="3">
    <location>
        <begin position="190"/>
        <end position="350"/>
    </location>
</feature>
<sequence>MASPKKKILILGTAYPFRGGLAAYNERLAEELQQTDDVEIYTFTVQYPGFLFPGKSQYSSDPAPAQLRIKRLINSVNPLNWLITGRKIRKMNPDIIITKYWLPFMGPALGTLLRVGKSSRTKVIAVLDNVVPHEKRPGDVAFTKYFLKPVDAFVAMSQSVLDDLRTFEPHKKASLIPHPIYDNYGTPVSKEEARRRLQLQPGKRYILFFGFIRQYKGLDLLLKAMADERMKQLDVHAIVAGEYYEDAAPYQQLLQELRLGDRIIMHTDFIPTEDVKNYFCAADLVVQPYKSATQSGISQIAYHFDKPMVVTRVGGLLEMVPDGVVGFQCEPDPASIAEAIEKYFTGNHEAEMVTALKTEKLKYSWARLAKEIHTLADNS</sequence>
<dbReference type="InterPro" id="IPR028098">
    <property type="entry name" value="Glyco_trans_4-like_N"/>
</dbReference>